<comment type="caution">
    <text evidence="2">The sequence shown here is derived from an EMBL/GenBank/DDBJ whole genome shotgun (WGS) entry which is preliminary data.</text>
</comment>
<dbReference type="Proteomes" id="UP000789739">
    <property type="component" value="Unassembled WGS sequence"/>
</dbReference>
<keyword evidence="3" id="KW-1185">Reference proteome</keyword>
<gene>
    <name evidence="2" type="ORF">PBRASI_LOCUS7433</name>
</gene>
<protein>
    <submittedName>
        <fullName evidence="2">1626_t:CDS:1</fullName>
    </submittedName>
</protein>
<evidence type="ECO:0000256" key="1">
    <source>
        <dbReference type="SAM" id="MobiDB-lite"/>
    </source>
</evidence>
<accession>A0A9N9GAR6</accession>
<name>A0A9N9GAR6_9GLOM</name>
<dbReference type="AlphaFoldDB" id="A0A9N9GAR6"/>
<dbReference type="EMBL" id="CAJVPI010001138">
    <property type="protein sequence ID" value="CAG8596959.1"/>
    <property type="molecule type" value="Genomic_DNA"/>
</dbReference>
<feature type="non-terminal residue" evidence="2">
    <location>
        <position position="217"/>
    </location>
</feature>
<feature type="compositionally biased region" description="Polar residues" evidence="1">
    <location>
        <begin position="1"/>
        <end position="20"/>
    </location>
</feature>
<organism evidence="2 3">
    <name type="scientific">Paraglomus brasilianum</name>
    <dbReference type="NCBI Taxonomy" id="144538"/>
    <lineage>
        <taxon>Eukaryota</taxon>
        <taxon>Fungi</taxon>
        <taxon>Fungi incertae sedis</taxon>
        <taxon>Mucoromycota</taxon>
        <taxon>Glomeromycotina</taxon>
        <taxon>Glomeromycetes</taxon>
        <taxon>Paraglomerales</taxon>
        <taxon>Paraglomeraceae</taxon>
        <taxon>Paraglomus</taxon>
    </lineage>
</organism>
<evidence type="ECO:0000313" key="3">
    <source>
        <dbReference type="Proteomes" id="UP000789739"/>
    </source>
</evidence>
<feature type="compositionally biased region" description="Acidic residues" evidence="1">
    <location>
        <begin position="53"/>
        <end position="62"/>
    </location>
</feature>
<reference evidence="2" key="1">
    <citation type="submission" date="2021-06" db="EMBL/GenBank/DDBJ databases">
        <authorList>
            <person name="Kallberg Y."/>
            <person name="Tangrot J."/>
            <person name="Rosling A."/>
        </authorList>
    </citation>
    <scope>NUCLEOTIDE SEQUENCE</scope>
    <source>
        <strain evidence="2">BR232B</strain>
    </source>
</reference>
<dbReference type="OrthoDB" id="2343366at2759"/>
<sequence>MAFPEESSQADDVNNASSNMLLRESTELETADKTESEEEADGSMTPPVPTEFTYDDSTDDSSDGGASSDSDDDDDRPLNGLFGKSNANNGEFSWDSTFIPNLYRLIELRSDTSTTGTVDKAIIHPIDLGNLCNALAPESYHSIADIRFEKLGKEHLDLVGCYGNRELILKLLLQSNCIDQDRYDELVKSERDSDSVRTSNSLTTGLYLLFVKPQLGF</sequence>
<feature type="region of interest" description="Disordered" evidence="1">
    <location>
        <begin position="1"/>
        <end position="84"/>
    </location>
</feature>
<feature type="compositionally biased region" description="Basic and acidic residues" evidence="1">
    <location>
        <begin position="24"/>
        <end position="34"/>
    </location>
</feature>
<evidence type="ECO:0000313" key="2">
    <source>
        <dbReference type="EMBL" id="CAG8596959.1"/>
    </source>
</evidence>
<proteinExistence type="predicted"/>